<dbReference type="InterPro" id="IPR000683">
    <property type="entry name" value="Gfo/Idh/MocA-like_OxRdtase_N"/>
</dbReference>
<feature type="domain" description="Gfo/Idh/MocA-like oxidoreductase N-terminal" evidence="2">
    <location>
        <begin position="5"/>
        <end position="126"/>
    </location>
</feature>
<protein>
    <submittedName>
        <fullName evidence="3">Gfo/Idh/MocA family oxidoreductase</fullName>
    </submittedName>
</protein>
<dbReference type="EMBL" id="CP080507">
    <property type="protein sequence ID" value="QYM78388.1"/>
    <property type="molecule type" value="Genomic_DNA"/>
</dbReference>
<gene>
    <name evidence="3" type="ORF">K0B96_13940</name>
</gene>
<dbReference type="KEGG" id="ole:K0B96_13940"/>
<dbReference type="GO" id="GO:0000166">
    <property type="term" value="F:nucleotide binding"/>
    <property type="evidence" value="ECO:0007669"/>
    <property type="project" value="InterPro"/>
</dbReference>
<name>A0A8F9TU86_9BACT</name>
<dbReference type="SUPFAM" id="SSF51735">
    <property type="entry name" value="NAD(P)-binding Rossmann-fold domains"/>
    <property type="match status" value="1"/>
</dbReference>
<dbReference type="InterPro" id="IPR050463">
    <property type="entry name" value="Gfo/Idh/MocA_oxidrdct_glycsds"/>
</dbReference>
<dbReference type="Gene3D" id="3.30.360.10">
    <property type="entry name" value="Dihydrodipicolinate Reductase, domain 2"/>
    <property type="match status" value="1"/>
</dbReference>
<dbReference type="Gene3D" id="3.40.50.720">
    <property type="entry name" value="NAD(P)-binding Rossmann-like Domain"/>
    <property type="match status" value="1"/>
</dbReference>
<dbReference type="GO" id="GO:0016491">
    <property type="term" value="F:oxidoreductase activity"/>
    <property type="evidence" value="ECO:0007669"/>
    <property type="project" value="UniProtKB-KW"/>
</dbReference>
<dbReference type="Proteomes" id="UP000825051">
    <property type="component" value="Chromosome"/>
</dbReference>
<dbReference type="AlphaFoldDB" id="A0A8F9TU86"/>
<dbReference type="SUPFAM" id="SSF55347">
    <property type="entry name" value="Glyceraldehyde-3-phosphate dehydrogenase-like, C-terminal domain"/>
    <property type="match status" value="1"/>
</dbReference>
<evidence type="ECO:0000256" key="1">
    <source>
        <dbReference type="ARBA" id="ARBA00023002"/>
    </source>
</evidence>
<dbReference type="RefSeq" id="WP_220161492.1">
    <property type="nucleotide sequence ID" value="NZ_CP080507.1"/>
</dbReference>
<reference evidence="3" key="1">
    <citation type="submission" date="2021-08" db="EMBL/GenBank/DDBJ databases">
        <title>Genome of a novel bacterium of the phylum Verrucomicrobia, Oleiharenicola sp. KSB-15.</title>
        <authorList>
            <person name="Chung J.-H."/>
            <person name="Ahn J.-H."/>
            <person name="Yoon Y."/>
            <person name="Kim D.-Y."/>
            <person name="An S.-H."/>
            <person name="Park I."/>
            <person name="Yeon J."/>
        </authorList>
    </citation>
    <scope>NUCLEOTIDE SEQUENCE</scope>
    <source>
        <strain evidence="3">KSB-15</strain>
    </source>
</reference>
<dbReference type="InterPro" id="IPR036291">
    <property type="entry name" value="NAD(P)-bd_dom_sf"/>
</dbReference>
<evidence type="ECO:0000313" key="4">
    <source>
        <dbReference type="Proteomes" id="UP000825051"/>
    </source>
</evidence>
<keyword evidence="1" id="KW-0560">Oxidoreductase</keyword>
<dbReference type="Pfam" id="PF01408">
    <property type="entry name" value="GFO_IDH_MocA"/>
    <property type="match status" value="1"/>
</dbReference>
<organism evidence="3 4">
    <name type="scientific">Horticoccus luteus</name>
    <dbReference type="NCBI Taxonomy" id="2862869"/>
    <lineage>
        <taxon>Bacteria</taxon>
        <taxon>Pseudomonadati</taxon>
        <taxon>Verrucomicrobiota</taxon>
        <taxon>Opitutia</taxon>
        <taxon>Opitutales</taxon>
        <taxon>Opitutaceae</taxon>
        <taxon>Horticoccus</taxon>
    </lineage>
</organism>
<accession>A0A8F9TU86</accession>
<keyword evidence="4" id="KW-1185">Reference proteome</keyword>
<evidence type="ECO:0000259" key="2">
    <source>
        <dbReference type="Pfam" id="PF01408"/>
    </source>
</evidence>
<evidence type="ECO:0000313" key="3">
    <source>
        <dbReference type="EMBL" id="QYM78388.1"/>
    </source>
</evidence>
<dbReference type="PANTHER" id="PTHR43818">
    <property type="entry name" value="BCDNA.GH03377"/>
    <property type="match status" value="1"/>
</dbReference>
<proteinExistence type="predicted"/>
<dbReference type="PANTHER" id="PTHR43818:SF11">
    <property type="entry name" value="BCDNA.GH03377"/>
    <property type="match status" value="1"/>
</dbReference>
<sequence length="352" mass="38721">MPRKIKLAFAGVGGMGQAAHLRNYATLHDDCEVVALAELRPRLAQDVARKYNIPRTYPTIAAMLAQEHVDGIVASQPFSRHGVLVPEIAQARVPIFTEKPLAASVAVGERIVESVAAAGTWHMVGYHKRSDPASEFAKKTIDELKRTGELGRLTYVRIAMPPGDWVAAGWTDNIESTDVLSPLANDPPPADMDDVTAKEYEAFVNYYIHQVNLLRFLVGEPYRVTYADPARVLLVGHSASGIPCTLEMAAYQTTLDWHETALVAFERGFVRLSLPAPLAFNRPGHVEIFKDPGHGATPVSLQPTLPWVHAMRNQALNFIKAIRGEQPAPCLAPEALEDIRLARDYIRLLKGV</sequence>